<dbReference type="Pfam" id="PF05137">
    <property type="entry name" value="PilN"/>
    <property type="match status" value="1"/>
</dbReference>
<dbReference type="PANTHER" id="PTHR40278">
    <property type="entry name" value="DNA UTILIZATION PROTEIN HOFN"/>
    <property type="match status" value="1"/>
</dbReference>
<dbReference type="InterPro" id="IPR007813">
    <property type="entry name" value="PilN"/>
</dbReference>
<evidence type="ECO:0000313" key="2">
    <source>
        <dbReference type="EMBL" id="GFP77566.1"/>
    </source>
</evidence>
<dbReference type="PANTHER" id="PTHR40278:SF1">
    <property type="entry name" value="DNA UTILIZATION PROTEIN HOFN"/>
    <property type="match status" value="1"/>
</dbReference>
<gene>
    <name evidence="2" type="ORF">bsdtw1_03724</name>
</gene>
<feature type="transmembrane region" description="Helical" evidence="1">
    <location>
        <begin position="22"/>
        <end position="41"/>
    </location>
</feature>
<keyword evidence="1" id="KW-1133">Transmembrane helix</keyword>
<protein>
    <submittedName>
        <fullName evidence="2">Uncharacterized protein</fullName>
    </submittedName>
</protein>
<evidence type="ECO:0000256" key="1">
    <source>
        <dbReference type="SAM" id="Phobius"/>
    </source>
</evidence>
<dbReference type="RefSeq" id="WP_183278933.1">
    <property type="nucleotide sequence ID" value="NZ_BLZR01000001.1"/>
</dbReference>
<dbReference type="InterPro" id="IPR052534">
    <property type="entry name" value="Extracell_DNA_Util/SecSys_Comp"/>
</dbReference>
<keyword evidence="1" id="KW-0812">Transmembrane</keyword>
<proteinExistence type="predicted"/>
<dbReference type="Proteomes" id="UP000580568">
    <property type="component" value="Unassembled WGS sequence"/>
</dbReference>
<dbReference type="AlphaFoldDB" id="A0A6V8SLC6"/>
<dbReference type="EMBL" id="BLZR01000001">
    <property type="protein sequence ID" value="GFP77566.1"/>
    <property type="molecule type" value="Genomic_DNA"/>
</dbReference>
<name>A0A6V8SLC6_9CLOT</name>
<evidence type="ECO:0000313" key="3">
    <source>
        <dbReference type="Proteomes" id="UP000580568"/>
    </source>
</evidence>
<reference evidence="2 3" key="1">
    <citation type="submission" date="2020-07" db="EMBL/GenBank/DDBJ databases">
        <title>A new beta-1,3-glucan-decomposing anaerobic bacterium isolated from anoxic soil subjected to biological soil disinfestation.</title>
        <authorList>
            <person name="Ueki A."/>
            <person name="Tonouchi A."/>
        </authorList>
    </citation>
    <scope>NUCLEOTIDE SEQUENCE [LARGE SCALE GENOMIC DNA]</scope>
    <source>
        <strain evidence="2 3">TW1</strain>
    </source>
</reference>
<comment type="caution">
    <text evidence="2">The sequence shown here is derived from an EMBL/GenBank/DDBJ whole genome shotgun (WGS) entry which is preliminary data.</text>
</comment>
<keyword evidence="1" id="KW-0472">Membrane</keyword>
<organism evidence="2 3">
    <name type="scientific">Clostridium fungisolvens</name>
    <dbReference type="NCBI Taxonomy" id="1604897"/>
    <lineage>
        <taxon>Bacteria</taxon>
        <taxon>Bacillati</taxon>
        <taxon>Bacillota</taxon>
        <taxon>Clostridia</taxon>
        <taxon>Eubacteriales</taxon>
        <taxon>Clostridiaceae</taxon>
        <taxon>Clostridium</taxon>
    </lineage>
</organism>
<sequence length="187" mass="20743">MNDFNFFAPYQGKQKQVVNKKIYIYTVSAVVAVFIVGTFAWNSINVYMLNRDIDKFQSSINSPKVQDKVKKAEEVNKKIDVLNKYDDGLTKINEGINSRNTISSSLLNNINSTLPADVYFKSITVDGSNLSIQGVSKTRTAIGEVQHNMKALDIVGDAQIGNISGDDSDNGNYTFDLKCTLKDVDVK</sequence>
<accession>A0A6V8SLC6</accession>
<keyword evidence="3" id="KW-1185">Reference proteome</keyword>